<dbReference type="Pfam" id="PF00579">
    <property type="entry name" value="tRNA-synt_1b"/>
    <property type="match status" value="1"/>
</dbReference>
<keyword evidence="6" id="KW-0030">Aminoacyl-tRNA synthetase</keyword>
<dbReference type="OrthoDB" id="677838at2759"/>
<evidence type="ECO:0000256" key="1">
    <source>
        <dbReference type="ARBA" id="ARBA00013160"/>
    </source>
</evidence>
<gene>
    <name evidence="9" type="ORF">EJB05_51864</name>
</gene>
<dbReference type="SUPFAM" id="SSF52374">
    <property type="entry name" value="Nucleotidylyl transferase"/>
    <property type="match status" value="1"/>
</dbReference>
<organism evidence="9 10">
    <name type="scientific">Eragrostis curvula</name>
    <name type="common">weeping love grass</name>
    <dbReference type="NCBI Taxonomy" id="38414"/>
    <lineage>
        <taxon>Eukaryota</taxon>
        <taxon>Viridiplantae</taxon>
        <taxon>Streptophyta</taxon>
        <taxon>Embryophyta</taxon>
        <taxon>Tracheophyta</taxon>
        <taxon>Spermatophyta</taxon>
        <taxon>Magnoliopsida</taxon>
        <taxon>Liliopsida</taxon>
        <taxon>Poales</taxon>
        <taxon>Poaceae</taxon>
        <taxon>PACMAD clade</taxon>
        <taxon>Chloridoideae</taxon>
        <taxon>Eragrostideae</taxon>
        <taxon>Eragrostidinae</taxon>
        <taxon>Eragrostis</taxon>
    </lineage>
</organism>
<keyword evidence="3" id="KW-0547">Nucleotide-binding</keyword>
<evidence type="ECO:0000256" key="7">
    <source>
        <dbReference type="ARBA" id="ARBA00033323"/>
    </source>
</evidence>
<keyword evidence="10" id="KW-1185">Reference proteome</keyword>
<evidence type="ECO:0000256" key="8">
    <source>
        <dbReference type="ARBA" id="ARBA00048248"/>
    </source>
</evidence>
<name>A0A5J9SUJ7_9POAL</name>
<accession>A0A5J9SUJ7</accession>
<evidence type="ECO:0000256" key="2">
    <source>
        <dbReference type="ARBA" id="ARBA00022598"/>
    </source>
</evidence>
<dbReference type="Proteomes" id="UP000324897">
    <property type="component" value="Unassembled WGS sequence"/>
</dbReference>
<dbReference type="PANTHER" id="PTHR46264:SF4">
    <property type="entry name" value="TYROSINE--TRNA LIGASE, CYTOPLASMIC"/>
    <property type="match status" value="1"/>
</dbReference>
<dbReference type="GO" id="GO:0005737">
    <property type="term" value="C:cytoplasm"/>
    <property type="evidence" value="ECO:0007669"/>
    <property type="project" value="TreeGrafter"/>
</dbReference>
<dbReference type="InterPro" id="IPR014729">
    <property type="entry name" value="Rossmann-like_a/b/a_fold"/>
</dbReference>
<dbReference type="EMBL" id="RWGY01000304">
    <property type="protein sequence ID" value="TVU02622.1"/>
    <property type="molecule type" value="Genomic_DNA"/>
</dbReference>
<evidence type="ECO:0000256" key="3">
    <source>
        <dbReference type="ARBA" id="ARBA00022741"/>
    </source>
</evidence>
<sequence length="89" mass="9677">MAANNPEEKAEVLRGVADDIVGDEDLPQLLREKANPFCFDGFEPSGNMNIAQGIGTVTRVNKMVRAGFRVKIVIADWFALLNKKMGGGL</sequence>
<keyword evidence="4" id="KW-0067">ATP-binding</keyword>
<dbReference type="GO" id="GO:0006437">
    <property type="term" value="P:tyrosyl-tRNA aminoacylation"/>
    <property type="evidence" value="ECO:0007669"/>
    <property type="project" value="TreeGrafter"/>
</dbReference>
<evidence type="ECO:0000256" key="4">
    <source>
        <dbReference type="ARBA" id="ARBA00022840"/>
    </source>
</evidence>
<comment type="catalytic activity">
    <reaction evidence="8">
        <text>tRNA(Tyr) + L-tyrosine + ATP = L-tyrosyl-tRNA(Tyr) + AMP + diphosphate + H(+)</text>
        <dbReference type="Rhea" id="RHEA:10220"/>
        <dbReference type="Rhea" id="RHEA-COMP:9706"/>
        <dbReference type="Rhea" id="RHEA-COMP:9707"/>
        <dbReference type="ChEBI" id="CHEBI:15378"/>
        <dbReference type="ChEBI" id="CHEBI:30616"/>
        <dbReference type="ChEBI" id="CHEBI:33019"/>
        <dbReference type="ChEBI" id="CHEBI:58315"/>
        <dbReference type="ChEBI" id="CHEBI:78442"/>
        <dbReference type="ChEBI" id="CHEBI:78536"/>
        <dbReference type="ChEBI" id="CHEBI:456215"/>
        <dbReference type="EC" id="6.1.1.1"/>
    </reaction>
</comment>
<evidence type="ECO:0000313" key="9">
    <source>
        <dbReference type="EMBL" id="TVU02622.1"/>
    </source>
</evidence>
<dbReference type="GO" id="GO:0004831">
    <property type="term" value="F:tyrosine-tRNA ligase activity"/>
    <property type="evidence" value="ECO:0007669"/>
    <property type="project" value="UniProtKB-EC"/>
</dbReference>
<evidence type="ECO:0000313" key="10">
    <source>
        <dbReference type="Proteomes" id="UP000324897"/>
    </source>
</evidence>
<dbReference type="PANTHER" id="PTHR46264">
    <property type="entry name" value="TYROSINE-TRNA LIGASE"/>
    <property type="match status" value="1"/>
</dbReference>
<proteinExistence type="predicted"/>
<dbReference type="InterPro" id="IPR002305">
    <property type="entry name" value="aa-tRNA-synth_Ic"/>
</dbReference>
<dbReference type="Gramene" id="TVU02622">
    <property type="protein sequence ID" value="TVU02622"/>
    <property type="gene ID" value="EJB05_51864"/>
</dbReference>
<evidence type="ECO:0000256" key="6">
    <source>
        <dbReference type="ARBA" id="ARBA00023146"/>
    </source>
</evidence>
<dbReference type="InterPro" id="IPR050489">
    <property type="entry name" value="Tyr-tRNA_synthase"/>
</dbReference>
<evidence type="ECO:0000256" key="5">
    <source>
        <dbReference type="ARBA" id="ARBA00022917"/>
    </source>
</evidence>
<dbReference type="GO" id="GO:0005524">
    <property type="term" value="F:ATP binding"/>
    <property type="evidence" value="ECO:0007669"/>
    <property type="project" value="UniProtKB-KW"/>
</dbReference>
<reference evidence="9 10" key="1">
    <citation type="journal article" date="2019" name="Sci. Rep.">
        <title>A high-quality genome of Eragrostis curvula grass provides insights into Poaceae evolution and supports new strategies to enhance forage quality.</title>
        <authorList>
            <person name="Carballo J."/>
            <person name="Santos B.A.C.M."/>
            <person name="Zappacosta D."/>
            <person name="Garbus I."/>
            <person name="Selva J.P."/>
            <person name="Gallo C.A."/>
            <person name="Diaz A."/>
            <person name="Albertini E."/>
            <person name="Caccamo M."/>
            <person name="Echenique V."/>
        </authorList>
    </citation>
    <scope>NUCLEOTIDE SEQUENCE [LARGE SCALE GENOMIC DNA]</scope>
    <source>
        <strain evidence="10">cv. Victoria</strain>
        <tissue evidence="9">Leaf</tissue>
    </source>
</reference>
<protein>
    <recommendedName>
        <fullName evidence="1">tyrosine--tRNA ligase</fullName>
        <ecNumber evidence="1">6.1.1.1</ecNumber>
    </recommendedName>
    <alternativeName>
        <fullName evidence="7">Tyrosyl-tRNA synthetase</fullName>
    </alternativeName>
</protein>
<keyword evidence="2" id="KW-0436">Ligase</keyword>
<dbReference type="Gene3D" id="3.40.50.620">
    <property type="entry name" value="HUPs"/>
    <property type="match status" value="1"/>
</dbReference>
<comment type="caution">
    <text evidence="9">The sequence shown here is derived from an EMBL/GenBank/DDBJ whole genome shotgun (WGS) entry which is preliminary data.</text>
</comment>
<keyword evidence="5" id="KW-0648">Protein biosynthesis</keyword>
<dbReference type="AlphaFoldDB" id="A0A5J9SUJ7"/>
<dbReference type="EC" id="6.1.1.1" evidence="1"/>